<dbReference type="Gene3D" id="1.10.10.10">
    <property type="entry name" value="Winged helix-like DNA-binding domain superfamily/Winged helix DNA-binding domain"/>
    <property type="match status" value="1"/>
</dbReference>
<protein>
    <submittedName>
        <fullName evidence="9">Putative disease resistance RPP13-like protein 1</fullName>
    </submittedName>
</protein>
<keyword evidence="1" id="KW-0677">Repeat</keyword>
<dbReference type="PANTHER" id="PTHR36766">
    <property type="entry name" value="PLANT BROAD-SPECTRUM MILDEW RESISTANCE PROTEIN RPW8"/>
    <property type="match status" value="1"/>
</dbReference>
<feature type="domain" description="Disease resistance protein winged helix" evidence="8">
    <location>
        <begin position="428"/>
        <end position="496"/>
    </location>
</feature>
<dbReference type="FunFam" id="3.40.50.300:FF:001091">
    <property type="entry name" value="Probable disease resistance protein At1g61300"/>
    <property type="match status" value="1"/>
</dbReference>
<dbReference type="PANTHER" id="PTHR36766:SF40">
    <property type="entry name" value="DISEASE RESISTANCE PROTEIN RGA3"/>
    <property type="match status" value="1"/>
</dbReference>
<comment type="caution">
    <text evidence="9">The sequence shown here is derived from an EMBL/GenBank/DDBJ whole genome shotgun (WGS) entry which is preliminary data.</text>
</comment>
<gene>
    <name evidence="9" type="ORF">CJ030_MR1G000538</name>
</gene>
<dbReference type="Pfam" id="PF23559">
    <property type="entry name" value="WHD_DRP"/>
    <property type="match status" value="1"/>
</dbReference>
<evidence type="ECO:0000256" key="3">
    <source>
        <dbReference type="ARBA" id="ARBA00022821"/>
    </source>
</evidence>
<organism evidence="9 10">
    <name type="scientific">Morella rubra</name>
    <name type="common">Chinese bayberry</name>
    <dbReference type="NCBI Taxonomy" id="262757"/>
    <lineage>
        <taxon>Eukaryota</taxon>
        <taxon>Viridiplantae</taxon>
        <taxon>Streptophyta</taxon>
        <taxon>Embryophyta</taxon>
        <taxon>Tracheophyta</taxon>
        <taxon>Spermatophyta</taxon>
        <taxon>Magnoliopsida</taxon>
        <taxon>eudicotyledons</taxon>
        <taxon>Gunneridae</taxon>
        <taxon>Pentapetalae</taxon>
        <taxon>rosids</taxon>
        <taxon>fabids</taxon>
        <taxon>Fagales</taxon>
        <taxon>Myricaceae</taxon>
        <taxon>Morella</taxon>
    </lineage>
</organism>
<proteinExistence type="predicted"/>
<evidence type="ECO:0000259" key="7">
    <source>
        <dbReference type="Pfam" id="PF18052"/>
    </source>
</evidence>
<dbReference type="PRINTS" id="PR00364">
    <property type="entry name" value="DISEASERSIST"/>
</dbReference>
<feature type="chain" id="PRO_5025592761" evidence="5">
    <location>
        <begin position="17"/>
        <end position="1350"/>
    </location>
</feature>
<dbReference type="Gene3D" id="3.80.10.10">
    <property type="entry name" value="Ribonuclease Inhibitor"/>
    <property type="match status" value="3"/>
</dbReference>
<feature type="signal peptide" evidence="5">
    <location>
        <begin position="1"/>
        <end position="16"/>
    </location>
</feature>
<dbReference type="SUPFAM" id="SSF52058">
    <property type="entry name" value="L domain-like"/>
    <property type="match status" value="3"/>
</dbReference>
<dbReference type="GO" id="GO:0051707">
    <property type="term" value="P:response to other organism"/>
    <property type="evidence" value="ECO:0007669"/>
    <property type="project" value="UniProtKB-ARBA"/>
</dbReference>
<evidence type="ECO:0000256" key="5">
    <source>
        <dbReference type="SAM" id="SignalP"/>
    </source>
</evidence>
<dbReference type="OrthoDB" id="1896560at2759"/>
<evidence type="ECO:0000313" key="9">
    <source>
        <dbReference type="EMBL" id="KAB1226080.1"/>
    </source>
</evidence>
<dbReference type="GO" id="GO:0006952">
    <property type="term" value="P:defense response"/>
    <property type="evidence" value="ECO:0007669"/>
    <property type="project" value="UniProtKB-KW"/>
</dbReference>
<dbReference type="InterPro" id="IPR027417">
    <property type="entry name" value="P-loop_NTPase"/>
</dbReference>
<dbReference type="FunFam" id="1.10.10.10:FF:000322">
    <property type="entry name" value="Probable disease resistance protein At1g63360"/>
    <property type="match status" value="1"/>
</dbReference>
<dbReference type="InterPro" id="IPR002182">
    <property type="entry name" value="NB-ARC"/>
</dbReference>
<feature type="domain" description="NB-ARC" evidence="6">
    <location>
        <begin position="173"/>
        <end position="340"/>
    </location>
</feature>
<accession>A0A6A1WTH7</accession>
<dbReference type="Pfam" id="PF18052">
    <property type="entry name" value="Rx_N"/>
    <property type="match status" value="1"/>
</dbReference>
<dbReference type="Pfam" id="PF00931">
    <property type="entry name" value="NB-ARC"/>
    <property type="match status" value="1"/>
</dbReference>
<evidence type="ECO:0000259" key="8">
    <source>
        <dbReference type="Pfam" id="PF23559"/>
    </source>
</evidence>
<name>A0A6A1WTH7_9ROSI</name>
<dbReference type="InterPro" id="IPR032675">
    <property type="entry name" value="LRR_dom_sf"/>
</dbReference>
<keyword evidence="4" id="KW-0067">ATP-binding</keyword>
<reference evidence="9 10" key="1">
    <citation type="journal article" date="2019" name="Plant Biotechnol. J.">
        <title>The red bayberry genome and genetic basis of sex determination.</title>
        <authorList>
            <person name="Jia H.M."/>
            <person name="Jia H.J."/>
            <person name="Cai Q.L."/>
            <person name="Wang Y."/>
            <person name="Zhao H.B."/>
            <person name="Yang W.F."/>
            <person name="Wang G.Y."/>
            <person name="Li Y.H."/>
            <person name="Zhan D.L."/>
            <person name="Shen Y.T."/>
            <person name="Niu Q.F."/>
            <person name="Chang L."/>
            <person name="Qiu J."/>
            <person name="Zhao L."/>
            <person name="Xie H.B."/>
            <person name="Fu W.Y."/>
            <person name="Jin J."/>
            <person name="Li X.W."/>
            <person name="Jiao Y."/>
            <person name="Zhou C.C."/>
            <person name="Tu T."/>
            <person name="Chai C.Y."/>
            <person name="Gao J.L."/>
            <person name="Fan L.J."/>
            <person name="van de Weg E."/>
            <person name="Wang J.Y."/>
            <person name="Gao Z.S."/>
        </authorList>
    </citation>
    <scope>NUCLEOTIDE SEQUENCE [LARGE SCALE GENOMIC DNA]</scope>
    <source>
        <tissue evidence="9">Leaves</tissue>
    </source>
</reference>
<dbReference type="Gene3D" id="3.40.50.300">
    <property type="entry name" value="P-loop containing nucleotide triphosphate hydrolases"/>
    <property type="match status" value="1"/>
</dbReference>
<dbReference type="Proteomes" id="UP000516437">
    <property type="component" value="Chromosome 1"/>
</dbReference>
<dbReference type="Gene3D" id="1.10.8.430">
    <property type="entry name" value="Helical domain of apoptotic protease-activating factors"/>
    <property type="match status" value="1"/>
</dbReference>
<evidence type="ECO:0000256" key="1">
    <source>
        <dbReference type="ARBA" id="ARBA00022737"/>
    </source>
</evidence>
<evidence type="ECO:0000259" key="6">
    <source>
        <dbReference type="Pfam" id="PF00931"/>
    </source>
</evidence>
<feature type="domain" description="Disease resistance N-terminal" evidence="7">
    <location>
        <begin position="10"/>
        <end position="100"/>
    </location>
</feature>
<dbReference type="InterPro" id="IPR058922">
    <property type="entry name" value="WHD_DRP"/>
</dbReference>
<keyword evidence="3" id="KW-0611">Plant defense</keyword>
<keyword evidence="5" id="KW-0732">Signal</keyword>
<dbReference type="GO" id="GO:0005524">
    <property type="term" value="F:ATP binding"/>
    <property type="evidence" value="ECO:0007669"/>
    <property type="project" value="UniProtKB-KW"/>
</dbReference>
<evidence type="ECO:0000256" key="2">
    <source>
        <dbReference type="ARBA" id="ARBA00022741"/>
    </source>
</evidence>
<sequence>MAGALVGGAFLSAVLQVVFDRITSREVLDFFQGRKLTRRLFDNLDVSLRFFAAVLEDAEEKQVTNPHVKKWLDDLKDAVYDAEDVLDEIATEVLRRKLDAEFQTIASKVRNCISASIFATRIEGKIKEVLEKLELLGKQKELVGLLKNGVTENQSEIFPTTSLVEESGIFGRDDEKKAIINLLLFDDQKSVISLVGMGGIGKTTVAQLVYNDNRVNEFFNLKAWFCVSKEFAVSKVKKSILEVAAPSACGIEDPDRLQVELKKNLTGKKFLVVLDDVWTEKSIHQEFLSELLQYGAQGSRILITTRSESVARAMHAAEIFCLEQLLNKDSWLLFTKHAFRDGSLDKHPALELVGRKVVDKCRGLPLAIKAVGDLLCSKLNDGEYWNKILESDWRDLSMNETDSIFHALRLSYRYLPSPLKRCFSYCSIFPKNYAFRKDQVVLLWMAEGFLQQQSKIETMEEVGDRYFDALVSRSFFQQVSSSKSTFTMHDLVNDFAKSVAAQFSLTLETDSSHQMLLATTWSATLSAGALIVGFDGLVTVSLGFYGSGSSSFKPFGALKVLRFEQMSNWEDWISFGVENEGGAFPCLEELYIWKCPKLKGGLAIHLPCLAKLEIIDCAQLIVPLSKASVDSLPRAPAIRKLEIMNEEKHFLLEELPNGTRKLQVEEFNELRTLEGIMDSNSCIQELEIRDCRTLVSLSKGDLPSTLKSMVIEGCWKLALPEDLDYYSLETLRLKTSCSQLDSLLSKVLVASLRNAPVKCELEIINGKEHLLLTGLSTRMWNLKVAGFLKLKSLGGMIGSNSCIQELEINDCRELVSLFLDGLPLTLRSIGIEGCRKLELPVDLDYSSLETMRLRNSCSQLVDSLSKAPVASFLRAPPKYKLEVINGEGRLLLDTLPTGMQKLRVERFHELKSLEGMMDLRSCIQELEIIDCRELVSLSGDALPSALKSIVIEGCLKLKVPKELHKSSLEKLRLRNSCSQLVDSLSNRSKTGDQPSSKEPVASFPWTPTKCELKVIHGEGCILLTGLPTGMQKLRVERFHELKSLEGMMGSGSIQQLAINDCRELVSLSNGGLPSTLGSLEITGCTKLELTMGHCCFSIERLELSSSCDSLTSFPLDLFPRLCYISIGSCRNLDSLALKEEYEDDLMISNLQIRDCIKFVSFPNRGLRAPSLTEFLIVSCRNLRSLPANMHILLPSLEKLTLESCPEIESFPEGGLPSNVKEIYIKNCDKLIARRRGWGLQNLLSLRLLSIRGKAEDVESFPEAGLLPTCLISLRITYFPSLKSLDENGLQHLTSLKSLTITQCPKLEKIPEEGLPATLSHLSIYECPLLKSQWEGRRGKGWRMNAYVKMD</sequence>
<evidence type="ECO:0000313" key="10">
    <source>
        <dbReference type="Proteomes" id="UP000516437"/>
    </source>
</evidence>
<dbReference type="EMBL" id="RXIC02000019">
    <property type="protein sequence ID" value="KAB1226080.1"/>
    <property type="molecule type" value="Genomic_DNA"/>
</dbReference>
<dbReference type="GO" id="GO:0043531">
    <property type="term" value="F:ADP binding"/>
    <property type="evidence" value="ECO:0007669"/>
    <property type="project" value="InterPro"/>
</dbReference>
<dbReference type="InterPro" id="IPR041118">
    <property type="entry name" value="Rx_N"/>
</dbReference>
<evidence type="ECO:0000256" key="4">
    <source>
        <dbReference type="ARBA" id="ARBA00022840"/>
    </source>
</evidence>
<dbReference type="Gene3D" id="1.20.5.4130">
    <property type="match status" value="1"/>
</dbReference>
<dbReference type="SUPFAM" id="SSF52540">
    <property type="entry name" value="P-loop containing nucleoside triphosphate hydrolases"/>
    <property type="match status" value="1"/>
</dbReference>
<dbReference type="InterPro" id="IPR042197">
    <property type="entry name" value="Apaf_helical"/>
</dbReference>
<dbReference type="InterPro" id="IPR036388">
    <property type="entry name" value="WH-like_DNA-bd_sf"/>
</dbReference>
<keyword evidence="2" id="KW-0547">Nucleotide-binding</keyword>
<keyword evidence="10" id="KW-1185">Reference proteome</keyword>